<evidence type="ECO:0000313" key="5">
    <source>
        <dbReference type="Proteomes" id="UP000183810"/>
    </source>
</evidence>
<dbReference type="PANTHER" id="PTHR43581">
    <property type="entry name" value="ATP/GTP PHOSPHATASE"/>
    <property type="match status" value="1"/>
</dbReference>
<feature type="domain" description="Endonuclease GajA/Old nuclease/RecF-like AAA" evidence="2">
    <location>
        <begin position="223"/>
        <end position="379"/>
    </location>
</feature>
<proteinExistence type="predicted"/>
<dbReference type="Pfam" id="PF13175">
    <property type="entry name" value="AAA_15"/>
    <property type="match status" value="1"/>
</dbReference>
<keyword evidence="5" id="KW-1185">Reference proteome</keyword>
<feature type="region of interest" description="Disordered" evidence="1">
    <location>
        <begin position="179"/>
        <end position="198"/>
    </location>
</feature>
<dbReference type="InterPro" id="IPR034139">
    <property type="entry name" value="TOPRIM_OLD"/>
</dbReference>
<protein>
    <submittedName>
        <fullName evidence="4">Uncharacterized protein</fullName>
    </submittedName>
</protein>
<dbReference type="Proteomes" id="UP000183810">
    <property type="component" value="Chromosome"/>
</dbReference>
<accession>A0A1J0W1R0</accession>
<evidence type="ECO:0000259" key="2">
    <source>
        <dbReference type="Pfam" id="PF13175"/>
    </source>
</evidence>
<evidence type="ECO:0000313" key="4">
    <source>
        <dbReference type="EMBL" id="APE38129.1"/>
    </source>
</evidence>
<evidence type="ECO:0000256" key="1">
    <source>
        <dbReference type="SAM" id="MobiDB-lite"/>
    </source>
</evidence>
<dbReference type="PANTHER" id="PTHR43581:SF2">
    <property type="entry name" value="EXCINUCLEASE ATPASE SUBUNIT"/>
    <property type="match status" value="1"/>
</dbReference>
<dbReference type="EMBL" id="CP018082">
    <property type="protein sequence ID" value="APE38129.1"/>
    <property type="molecule type" value="Genomic_DNA"/>
</dbReference>
<dbReference type="KEGG" id="nsl:BOX37_08365"/>
<evidence type="ECO:0000259" key="3">
    <source>
        <dbReference type="Pfam" id="PF20469"/>
    </source>
</evidence>
<dbReference type="InterPro" id="IPR041685">
    <property type="entry name" value="AAA_GajA/Old/RecF-like"/>
</dbReference>
<reference evidence="4" key="1">
    <citation type="submission" date="2016-11" db="EMBL/GenBank/DDBJ databases">
        <authorList>
            <person name="Jaros S."/>
            <person name="Januszkiewicz K."/>
            <person name="Wedrychowicz H."/>
        </authorList>
    </citation>
    <scope>NUCLEOTIDE SEQUENCE [LARGE SCALE GENOMIC DNA]</scope>
    <source>
        <strain evidence="4">Y48</strain>
    </source>
</reference>
<name>A0A1J0W1R0_9NOCA</name>
<dbReference type="CDD" id="cd01026">
    <property type="entry name" value="TOPRIM_OLD"/>
    <property type="match status" value="1"/>
</dbReference>
<organism evidence="4 5">
    <name type="scientific">Nocardia mangyaensis</name>
    <dbReference type="NCBI Taxonomy" id="2213200"/>
    <lineage>
        <taxon>Bacteria</taxon>
        <taxon>Bacillati</taxon>
        <taxon>Actinomycetota</taxon>
        <taxon>Actinomycetes</taxon>
        <taxon>Mycobacteriales</taxon>
        <taxon>Nocardiaceae</taxon>
        <taxon>Nocardia</taxon>
    </lineage>
</organism>
<sequence>MGKSDQFQIYDFTADCWAQLDSLDPGNPDSADQVPKICLDLWFDVDDDNIHRVVRLLPDLDWDGELIGLRMVYGAKDSSAMLTRYQIARAATCPPSNSNEDRATGYRPWPQTLTEYLEKRLTDEFEITYHALDERRCDGRRVPLPDYTPYFLGSRQSGAGEIVSSLIKVDFLDAQRHLADSESSGRSGDQPRGRAENLSSRLGRFYRRNLPQFETDLAALGAIANTESALNDHLGEVFEPILRGIGELGYPGAAHPELLLKASFSPAQIFSGSARVHYALPGADAGPSGGSLATLPDQYNGLGFKNLIYMAVEILDFHNAWATSPDDRQPVHLIMIEEPEAHLHAQLQQVFIRKVFALLPPPDRGFQTQMVVTTHSSHLLYESSFSPIRYFSRASISGPLACSEIKDLSVFDQRQEATTREFLQRYVKLTHCDLFFADAVVLVEGNVERLLLPLIIERNFPELRSVHLTILEVGGAFAHIFEGLLAFLSIPALIITDLDSVKPPPAKKPINAAQAVPPIRDGTSCLTNYPGAVTSNETLKHWLEKSPTVTDLLDCPEADKVIKLDGQSEGNIRLAYQTRCDVMWSGLTAKLAGRTLEEAFALQNLVWTQDPERKNLGLHIRKGHTWTLEEMHVRIFNRVRNLDKTAFALHLMADASLEWVAPQYILDGLAWLRDRLQVPAPVLAQVETVASPEMTDVSGVRP</sequence>
<feature type="domain" description="OLD protein-like TOPRIM" evidence="3">
    <location>
        <begin position="435"/>
        <end position="499"/>
    </location>
</feature>
<dbReference type="InterPro" id="IPR051396">
    <property type="entry name" value="Bact_Antivir_Def_Nuclease"/>
</dbReference>
<dbReference type="AlphaFoldDB" id="A0A1J0W1R0"/>
<dbReference type="Pfam" id="PF20469">
    <property type="entry name" value="OLD-like_TOPRIM"/>
    <property type="match status" value="1"/>
</dbReference>
<gene>
    <name evidence="4" type="ORF">BOX37_08365</name>
</gene>